<dbReference type="PANTHER" id="PTHR22916:SF51">
    <property type="entry name" value="GLYCOSYLTRANSFERASE EPSH-RELATED"/>
    <property type="match status" value="1"/>
</dbReference>
<dbReference type="Proteomes" id="UP000382436">
    <property type="component" value="Unassembled WGS sequence"/>
</dbReference>
<dbReference type="Pfam" id="PF00535">
    <property type="entry name" value="Glycos_transf_2"/>
    <property type="match status" value="1"/>
</dbReference>
<evidence type="ECO:0000256" key="2">
    <source>
        <dbReference type="ARBA" id="ARBA00022679"/>
    </source>
</evidence>
<gene>
    <name evidence="4" type="ORF">BZ274_10170</name>
</gene>
<evidence type="ECO:0000313" key="4">
    <source>
        <dbReference type="EMBL" id="EAJ9198509.1"/>
    </source>
</evidence>
<comment type="caution">
    <text evidence="4">The sequence shown here is derived from an EMBL/GenBank/DDBJ whole genome shotgun (WGS) entry which is preliminary data.</text>
</comment>
<dbReference type="CDD" id="cd00761">
    <property type="entry name" value="Glyco_tranf_GTA_type"/>
    <property type="match status" value="1"/>
</dbReference>
<dbReference type="SUPFAM" id="SSF53448">
    <property type="entry name" value="Nucleotide-diphospho-sugar transferases"/>
    <property type="match status" value="1"/>
</dbReference>
<accession>A0A690LHS0</accession>
<dbReference type="GO" id="GO:0016758">
    <property type="term" value="F:hexosyltransferase activity"/>
    <property type="evidence" value="ECO:0007669"/>
    <property type="project" value="UniProtKB-ARBA"/>
</dbReference>
<protein>
    <submittedName>
        <fullName evidence="4">Glycosyltransferase family 2 protein</fullName>
    </submittedName>
</protein>
<proteinExistence type="predicted"/>
<evidence type="ECO:0000313" key="5">
    <source>
        <dbReference type="Proteomes" id="UP000382436"/>
    </source>
</evidence>
<dbReference type="Gene3D" id="3.90.550.10">
    <property type="entry name" value="Spore Coat Polysaccharide Biosynthesis Protein SpsA, Chain A"/>
    <property type="match status" value="1"/>
</dbReference>
<dbReference type="InterPro" id="IPR029044">
    <property type="entry name" value="Nucleotide-diphossugar_trans"/>
</dbReference>
<keyword evidence="1" id="KW-0328">Glycosyltransferase</keyword>
<feature type="non-terminal residue" evidence="4">
    <location>
        <position position="102"/>
    </location>
</feature>
<evidence type="ECO:0000259" key="3">
    <source>
        <dbReference type="Pfam" id="PF00535"/>
    </source>
</evidence>
<dbReference type="AlphaFoldDB" id="A0A690LHS0"/>
<dbReference type="PANTHER" id="PTHR22916">
    <property type="entry name" value="GLYCOSYLTRANSFERASE"/>
    <property type="match status" value="1"/>
</dbReference>
<organism evidence="4 5">
    <name type="scientific">Campylobacter coli</name>
    <dbReference type="NCBI Taxonomy" id="195"/>
    <lineage>
        <taxon>Bacteria</taxon>
        <taxon>Pseudomonadati</taxon>
        <taxon>Campylobacterota</taxon>
        <taxon>Epsilonproteobacteria</taxon>
        <taxon>Campylobacterales</taxon>
        <taxon>Campylobacteraceae</taxon>
        <taxon>Campylobacter</taxon>
    </lineage>
</organism>
<reference evidence="4 5" key="1">
    <citation type="submission" date="2018-05" db="EMBL/GenBank/DDBJ databases">
        <authorList>
            <consortium name="PulseNet: The National Subtyping Network for Foodborne Disease Surveillance"/>
            <person name="Tarr C.L."/>
            <person name="Trees E."/>
            <person name="Katz L.S."/>
            <person name="Carleton-Romer H.A."/>
            <person name="Stroika S."/>
            <person name="Kucerova Z."/>
            <person name="Roache K.F."/>
            <person name="Sabol A.L."/>
            <person name="Besser J."/>
            <person name="Gerner-Smidt P."/>
        </authorList>
    </citation>
    <scope>NUCLEOTIDE SEQUENCE [LARGE SCALE GENOMIC DNA]</scope>
    <source>
        <strain evidence="4 5">PNUSAC001435</strain>
    </source>
</reference>
<name>A0A690LHS0_CAMCO</name>
<sequence>MKYNPLVSIIIPIYNVAPYLKQCLDSVINQTYKNLDIVLVDDGSDDGSLQICLDYAQKDDRIFVVSKINFHQGSARNVGLEFIKNSDLRNFCEGRITSIKST</sequence>
<dbReference type="EMBL" id="AACBVJ010000106">
    <property type="protein sequence ID" value="EAJ9198509.1"/>
    <property type="molecule type" value="Genomic_DNA"/>
</dbReference>
<feature type="domain" description="Glycosyltransferase 2-like" evidence="3">
    <location>
        <begin position="8"/>
        <end position="82"/>
    </location>
</feature>
<keyword evidence="2 4" id="KW-0808">Transferase</keyword>
<evidence type="ECO:0000256" key="1">
    <source>
        <dbReference type="ARBA" id="ARBA00022676"/>
    </source>
</evidence>
<dbReference type="InterPro" id="IPR001173">
    <property type="entry name" value="Glyco_trans_2-like"/>
</dbReference>